<evidence type="ECO:0000256" key="6">
    <source>
        <dbReference type="SAM" id="Phobius"/>
    </source>
</evidence>
<dbReference type="GO" id="GO:0140359">
    <property type="term" value="F:ABC-type transporter activity"/>
    <property type="evidence" value="ECO:0007669"/>
    <property type="project" value="InterPro"/>
</dbReference>
<evidence type="ECO:0000259" key="8">
    <source>
        <dbReference type="Pfam" id="PF12698"/>
    </source>
</evidence>
<feature type="transmembrane region" description="Helical" evidence="6">
    <location>
        <begin position="539"/>
        <end position="559"/>
    </location>
</feature>
<comment type="subcellular location">
    <subcellularLocation>
        <location evidence="1">Membrane</location>
        <topology evidence="1">Multi-pass membrane protein</topology>
    </subcellularLocation>
</comment>
<dbReference type="InterPro" id="IPR017501">
    <property type="entry name" value="Phage_infect_YhgE_C"/>
</dbReference>
<dbReference type="Pfam" id="PF12698">
    <property type="entry name" value="ABC2_membrane_3"/>
    <property type="match status" value="1"/>
</dbReference>
<dbReference type="InterPro" id="IPR017500">
    <property type="entry name" value="Phage_infect_YhgE_N"/>
</dbReference>
<feature type="transmembrane region" description="Helical" evidence="6">
    <location>
        <begin position="32"/>
        <end position="53"/>
    </location>
</feature>
<feature type="transmembrane region" description="Helical" evidence="6">
    <location>
        <begin position="655"/>
        <end position="676"/>
    </location>
</feature>
<feature type="transmembrane region" description="Helical" evidence="6">
    <location>
        <begin position="595"/>
        <end position="614"/>
    </location>
</feature>
<dbReference type="PANTHER" id="PTHR43077">
    <property type="entry name" value="TRANSPORT PERMEASE YVFS-RELATED"/>
    <property type="match status" value="1"/>
</dbReference>
<name>A0A926RU17_9BACL</name>
<evidence type="ECO:0000256" key="2">
    <source>
        <dbReference type="ARBA" id="ARBA00022692"/>
    </source>
</evidence>
<evidence type="ECO:0000313" key="9">
    <source>
        <dbReference type="EMBL" id="MBD1372032.1"/>
    </source>
</evidence>
<dbReference type="RefSeq" id="WP_191141825.1">
    <property type="nucleotide sequence ID" value="NZ_JACXAH010000008.1"/>
</dbReference>
<evidence type="ECO:0000259" key="7">
    <source>
        <dbReference type="Pfam" id="PF01061"/>
    </source>
</evidence>
<keyword evidence="10" id="KW-1185">Reference proteome</keyword>
<keyword evidence="2 6" id="KW-0812">Transmembrane</keyword>
<dbReference type="NCBIfam" id="TIGR03061">
    <property type="entry name" value="pip_yhgE_Nterm"/>
    <property type="match status" value="1"/>
</dbReference>
<dbReference type="InterPro" id="IPR013525">
    <property type="entry name" value="ABC2_TM"/>
</dbReference>
<dbReference type="NCBIfam" id="TIGR03062">
    <property type="entry name" value="pip_yhgE_Cterm"/>
    <property type="match status" value="1"/>
</dbReference>
<evidence type="ECO:0000256" key="1">
    <source>
        <dbReference type="ARBA" id="ARBA00004141"/>
    </source>
</evidence>
<comment type="caution">
    <text evidence="9">The sequence shown here is derived from an EMBL/GenBank/DDBJ whole genome shotgun (WGS) entry which is preliminary data.</text>
</comment>
<evidence type="ECO:0000256" key="3">
    <source>
        <dbReference type="ARBA" id="ARBA00022989"/>
    </source>
</evidence>
<sequence>MKRISRVKDKFSNYNFGFGDIYQIWSYKPMRIAIAGLLLIPLIYSFIYLSAFYDPYENMKHLPVPIINEDKGVTFHDEEIQVGNELVEKLKEDDKLKWEFVSRAAFNKGLQEGDYYLGVVIPEDFSEKAISVSDSKPLKGHLDYIVDESNNYISSQMGESIITGIENNLQEKLTQIYVEQIFEKLDESTQKMAEAVEGAEKLAEGAEKAGQGAEELTKGIGVAESGAEKLLAGNQQMANELDKANQEIRNKKSAYMDEYDKAKEIQKKVNDLNRDFQKWAKGEPVNIDLATTVADLKNLLGTEQDRLVPTKEKLEQAPMLLNDLEKQVEGVSDHAATQKLYDLLKESNDNLAKTIELNEKSLDGVVQVEANLKKYEEERKLVASQANQYTNTLNSGTNSLAKLDDKLKDVGKAVDGAKQLVDGQSQLLQGLQKLLAGGNQLQSGLDQLADGQSKLAEELGKGVDEAKQGLEGSKEKEEMIANPVDVDKKRIHSVPNYATGFAPYFISLSLWVGAMLLFTIVDLYGVLDKPNGAPLSLTSGALIGVGQAIILISILIVGIPIEPELPWILFLFAILLSITFIAINQMLVATLGNAGRFFAIILLMLQLTSSGGTYPVELLPDLFKAIHDYVPMTYSIHGLRAIISSGDTAVVVQDAYILIGFMIGSFSITRIHLRLVKPMLQKQMSKLKLRKQ</sequence>
<feature type="domain" description="ABC-2 type transporter transmembrane" evidence="7">
    <location>
        <begin position="543"/>
        <end position="642"/>
    </location>
</feature>
<evidence type="ECO:0000256" key="4">
    <source>
        <dbReference type="ARBA" id="ARBA00023136"/>
    </source>
</evidence>
<gene>
    <name evidence="9" type="ORF">IC620_06620</name>
</gene>
<feature type="transmembrane region" description="Helical" evidence="6">
    <location>
        <begin position="565"/>
        <end position="583"/>
    </location>
</feature>
<feature type="domain" description="ABC-2 type transporter transmembrane" evidence="8">
    <location>
        <begin position="37"/>
        <end position="175"/>
    </location>
</feature>
<dbReference type="InterPro" id="IPR051328">
    <property type="entry name" value="T7SS_ABC-Transporter"/>
</dbReference>
<keyword evidence="3 6" id="KW-1133">Transmembrane helix</keyword>
<keyword evidence="5" id="KW-0175">Coiled coil</keyword>
<protein>
    <submittedName>
        <fullName evidence="9">YhgE/Pip domain-containing protein</fullName>
    </submittedName>
</protein>
<feature type="coiled-coil region" evidence="5">
    <location>
        <begin position="358"/>
        <end position="392"/>
    </location>
</feature>
<dbReference type="Proteomes" id="UP000661691">
    <property type="component" value="Unassembled WGS sequence"/>
</dbReference>
<dbReference type="AlphaFoldDB" id="A0A926RU17"/>
<evidence type="ECO:0000256" key="5">
    <source>
        <dbReference type="SAM" id="Coils"/>
    </source>
</evidence>
<organism evidence="9 10">
    <name type="scientific">Polycladospora coralii</name>
    <dbReference type="NCBI Taxonomy" id="2771432"/>
    <lineage>
        <taxon>Bacteria</taxon>
        <taxon>Bacillati</taxon>
        <taxon>Bacillota</taxon>
        <taxon>Bacilli</taxon>
        <taxon>Bacillales</taxon>
        <taxon>Thermoactinomycetaceae</taxon>
        <taxon>Polycladospora</taxon>
    </lineage>
</organism>
<keyword evidence="4 6" id="KW-0472">Membrane</keyword>
<feature type="transmembrane region" description="Helical" evidence="6">
    <location>
        <begin position="501"/>
        <end position="527"/>
    </location>
</feature>
<dbReference type="GO" id="GO:0016020">
    <property type="term" value="C:membrane"/>
    <property type="evidence" value="ECO:0007669"/>
    <property type="project" value="UniProtKB-SubCell"/>
</dbReference>
<dbReference type="PANTHER" id="PTHR43077:SF5">
    <property type="entry name" value="PHAGE INFECTION PROTEIN"/>
    <property type="match status" value="1"/>
</dbReference>
<dbReference type="EMBL" id="JACXAH010000008">
    <property type="protein sequence ID" value="MBD1372032.1"/>
    <property type="molecule type" value="Genomic_DNA"/>
</dbReference>
<dbReference type="Gene3D" id="3.40.1710.10">
    <property type="entry name" value="abc type-2 transporter like domain"/>
    <property type="match status" value="1"/>
</dbReference>
<proteinExistence type="predicted"/>
<reference evidence="9" key="1">
    <citation type="submission" date="2020-09" db="EMBL/GenBank/DDBJ databases">
        <title>A novel bacterium of genus Hazenella, isolated from South China Sea.</title>
        <authorList>
            <person name="Huang H."/>
            <person name="Mo K."/>
            <person name="Hu Y."/>
        </authorList>
    </citation>
    <scope>NUCLEOTIDE SEQUENCE</scope>
    <source>
        <strain evidence="9">IB182357</strain>
    </source>
</reference>
<evidence type="ECO:0000313" key="10">
    <source>
        <dbReference type="Proteomes" id="UP000661691"/>
    </source>
</evidence>
<accession>A0A926RU17</accession>
<feature type="coiled-coil region" evidence="5">
    <location>
        <begin position="227"/>
        <end position="275"/>
    </location>
</feature>
<dbReference type="Pfam" id="PF01061">
    <property type="entry name" value="ABC2_membrane"/>
    <property type="match status" value="1"/>
</dbReference>